<evidence type="ECO:0000313" key="2">
    <source>
        <dbReference type="EMBL" id="QJH96065.1"/>
    </source>
</evidence>
<proteinExistence type="predicted"/>
<organism evidence="1">
    <name type="scientific">viral metagenome</name>
    <dbReference type="NCBI Taxonomy" id="1070528"/>
    <lineage>
        <taxon>unclassified sequences</taxon>
        <taxon>metagenomes</taxon>
        <taxon>organismal metagenomes</taxon>
    </lineage>
</organism>
<sequence length="76" mass="8622">MRAIGIDISKWDVSFDPDKGNKPDRFYYSARGSDGDDTGVLKVSVHGIRDFHIILENAKRPAPYEPVFLWQGVVKE</sequence>
<gene>
    <name evidence="1" type="ORF">TM448A00285_0035</name>
    <name evidence="2" type="ORF">TM448B00616_0027</name>
</gene>
<dbReference type="AlphaFoldDB" id="A0A6H1ZEP8"/>
<evidence type="ECO:0000313" key="1">
    <source>
        <dbReference type="EMBL" id="QJA45857.1"/>
    </source>
</evidence>
<dbReference type="EMBL" id="MT144638">
    <property type="protein sequence ID" value="QJH96065.1"/>
    <property type="molecule type" value="Genomic_DNA"/>
</dbReference>
<dbReference type="EMBL" id="MT143998">
    <property type="protein sequence ID" value="QJA45857.1"/>
    <property type="molecule type" value="Genomic_DNA"/>
</dbReference>
<reference evidence="1" key="1">
    <citation type="submission" date="2020-03" db="EMBL/GenBank/DDBJ databases">
        <title>The deep terrestrial virosphere.</title>
        <authorList>
            <person name="Holmfeldt K."/>
            <person name="Nilsson E."/>
            <person name="Simone D."/>
            <person name="Lopez-Fernandez M."/>
            <person name="Wu X."/>
            <person name="de Brujin I."/>
            <person name="Lundin D."/>
            <person name="Andersson A."/>
            <person name="Bertilsson S."/>
            <person name="Dopson M."/>
        </authorList>
    </citation>
    <scope>NUCLEOTIDE SEQUENCE</scope>
    <source>
        <strain evidence="1">TM448A00285</strain>
        <strain evidence="2">TM448B00616</strain>
    </source>
</reference>
<name>A0A6H1ZEP8_9ZZZZ</name>
<accession>A0A6H1ZEP8</accession>
<protein>
    <submittedName>
        <fullName evidence="1">Uncharacterized protein</fullName>
    </submittedName>
</protein>